<keyword evidence="2" id="KW-0067">ATP-binding</keyword>
<comment type="caution">
    <text evidence="2">The sequence shown here is derived from an EMBL/GenBank/DDBJ whole genome shotgun (WGS) entry which is preliminary data.</text>
</comment>
<gene>
    <name evidence="2" type="ORF">LKD81_00110</name>
</gene>
<dbReference type="GO" id="GO:0005524">
    <property type="term" value="F:ATP binding"/>
    <property type="evidence" value="ECO:0007669"/>
    <property type="project" value="UniProtKB-KW"/>
</dbReference>
<proteinExistence type="predicted"/>
<dbReference type="RefSeq" id="WP_308452242.1">
    <property type="nucleotide sequence ID" value="NZ_JAJEQR010000001.1"/>
</dbReference>
<name>A0AAE3JF50_9FIRM</name>
<dbReference type="CDD" id="cd01120">
    <property type="entry name" value="RecA-like_superfamily"/>
    <property type="match status" value="1"/>
</dbReference>
<dbReference type="InterPro" id="IPR041664">
    <property type="entry name" value="AAA_16"/>
</dbReference>
<dbReference type="Pfam" id="PF13191">
    <property type="entry name" value="AAA_16"/>
    <property type="match status" value="1"/>
</dbReference>
<accession>A0AAE3JF50</accession>
<dbReference type="EMBL" id="JAJEQR010000001">
    <property type="protein sequence ID" value="MCC2229406.1"/>
    <property type="molecule type" value="Genomic_DNA"/>
</dbReference>
<organism evidence="2 3">
    <name type="scientific">Hominifimenecus microfluidus</name>
    <dbReference type="NCBI Taxonomy" id="2885348"/>
    <lineage>
        <taxon>Bacteria</taxon>
        <taxon>Bacillati</taxon>
        <taxon>Bacillota</taxon>
        <taxon>Clostridia</taxon>
        <taxon>Lachnospirales</taxon>
        <taxon>Lachnospiraceae</taxon>
        <taxon>Hominifimenecus</taxon>
    </lineage>
</organism>
<evidence type="ECO:0000313" key="2">
    <source>
        <dbReference type="EMBL" id="MCC2229406.1"/>
    </source>
</evidence>
<dbReference type="SUPFAM" id="SSF52540">
    <property type="entry name" value="P-loop containing nucleoside triphosphate hydrolases"/>
    <property type="match status" value="1"/>
</dbReference>
<dbReference type="Gene3D" id="3.40.50.300">
    <property type="entry name" value="P-loop containing nucleotide triphosphate hydrolases"/>
    <property type="match status" value="1"/>
</dbReference>
<keyword evidence="2" id="KW-0547">Nucleotide-binding</keyword>
<sequence length="583" mass="67060">MNDEHCESTQEKKEFFGREDKLKEIEQALECKKGAVVLHGLPGMGQTALAREYARRYNRGDVVFISYRETVAETIAGPLAHSVRDYIRKGNEKTTFEVYEDLMKLLQKGRENDLIVIDQMDGRDNYAHERIGNPKFRNFCELPTRILITTTSDVKDGITVGALPQPFLRQLVHRFLPDISDAAADQIIHAAESHTLTVELMARALCYMSPKETPESLVTWFCRESRERAVTFGEPVDEKTCEKREKFEKQDEFYSLYGLDCLDGARRTEWNPETLKIISRIQRVIQLEALSTGELNLLFEAFLVPPEGIEEEMLTMFPDFDPDVWEKLQKRGLVHVGADGRIRVHTLIRAAAWSFYAGKENRTDLEFSYVMDHDTEIVNTMQKLWLEYVPKDRDAVCSQLYAMMDHLLDQYQKKKWTSEDDHSFRDPEVNPKFYWGEGILSSIAACCAEYLEGRSFRVAALWAATTGYFRWSGRATDPLIYGESQLQLALSEIYRVVPYKEIRKTLQLAEKLMKGYPGHLAAVEYARCLLTVQKKEGYRQAKKSAKRAKELLLAASGSEPVYFASLPNLEEIEKIMEQIEKEG</sequence>
<keyword evidence="3" id="KW-1185">Reference proteome</keyword>
<dbReference type="AlphaFoldDB" id="A0AAE3JF50"/>
<evidence type="ECO:0000313" key="3">
    <source>
        <dbReference type="Proteomes" id="UP001198182"/>
    </source>
</evidence>
<feature type="domain" description="Orc1-like AAA ATPase" evidence="1">
    <location>
        <begin position="14"/>
        <end position="72"/>
    </location>
</feature>
<protein>
    <submittedName>
        <fullName evidence="2">ATP-binding protein</fullName>
    </submittedName>
</protein>
<dbReference type="Proteomes" id="UP001198182">
    <property type="component" value="Unassembled WGS sequence"/>
</dbReference>
<reference evidence="2" key="1">
    <citation type="submission" date="2021-10" db="EMBL/GenBank/DDBJ databases">
        <title>Anaerobic single-cell dispensing facilitates the cultivation of human gut bacteria.</title>
        <authorList>
            <person name="Afrizal A."/>
        </authorList>
    </citation>
    <scope>NUCLEOTIDE SEQUENCE</scope>
    <source>
        <strain evidence="2">CLA-AA-H215</strain>
    </source>
</reference>
<dbReference type="InterPro" id="IPR027417">
    <property type="entry name" value="P-loop_NTPase"/>
</dbReference>
<evidence type="ECO:0000259" key="1">
    <source>
        <dbReference type="Pfam" id="PF13191"/>
    </source>
</evidence>